<organism evidence="1 2">
    <name type="scientific">Ruminiclostridium papyrosolvens C7</name>
    <dbReference type="NCBI Taxonomy" id="1330534"/>
    <lineage>
        <taxon>Bacteria</taxon>
        <taxon>Bacillati</taxon>
        <taxon>Bacillota</taxon>
        <taxon>Clostridia</taxon>
        <taxon>Eubacteriales</taxon>
        <taxon>Oscillospiraceae</taxon>
        <taxon>Ruminiclostridium</taxon>
    </lineage>
</organism>
<dbReference type="EMBL" id="ATAY01000063">
    <property type="protein sequence ID" value="EPR10477.1"/>
    <property type="molecule type" value="Genomic_DNA"/>
</dbReference>
<protein>
    <submittedName>
        <fullName evidence="1">Uncharacterized protein</fullName>
    </submittedName>
</protein>
<dbReference type="Proteomes" id="UP000016860">
    <property type="component" value="Unassembled WGS sequence"/>
</dbReference>
<accession>U4QZP8</accession>
<gene>
    <name evidence="1" type="ORF">L323_12585</name>
</gene>
<evidence type="ECO:0000313" key="2">
    <source>
        <dbReference type="Proteomes" id="UP000016860"/>
    </source>
</evidence>
<proteinExistence type="predicted"/>
<sequence>MKMNQNNDRIAITLKKRINGKPSKIQISKSGEIYIDGELYDEQNQDKFKGVYISAEKHNVVNKGEDTQRMIDASKKAAKGETVVLTDVHTPNKSQTTAVKF</sequence>
<evidence type="ECO:0000313" key="1">
    <source>
        <dbReference type="EMBL" id="EPR10477.1"/>
    </source>
</evidence>
<dbReference type="AlphaFoldDB" id="U4QZP8"/>
<dbReference type="PATRIC" id="fig|1330534.3.peg.2496"/>
<reference evidence="1 2" key="1">
    <citation type="journal article" date="2013" name="Genome Announc.">
        <title>Draft Genome Sequence of the Cellulolytic Bacterium Clostridium papyrosolvens C7 (ATCC 700395).</title>
        <authorList>
            <person name="Zepeda V."/>
            <person name="Dassa B."/>
            <person name="Borovok I."/>
            <person name="Lamed R."/>
            <person name="Bayer E.A."/>
            <person name="Cate J.H."/>
        </authorList>
    </citation>
    <scope>NUCLEOTIDE SEQUENCE [LARGE SCALE GENOMIC DNA]</scope>
    <source>
        <strain evidence="1 2">C7</strain>
    </source>
</reference>
<name>U4QZP8_9FIRM</name>
<comment type="caution">
    <text evidence="1">The sequence shown here is derived from an EMBL/GenBank/DDBJ whole genome shotgun (WGS) entry which is preliminary data.</text>
</comment>
<dbReference type="STRING" id="1330534.L323_12585"/>